<comment type="caution">
    <text evidence="2">The sequence shown here is derived from an EMBL/GenBank/DDBJ whole genome shotgun (WGS) entry which is preliminary data.</text>
</comment>
<proteinExistence type="predicted"/>
<feature type="compositionally biased region" description="Polar residues" evidence="1">
    <location>
        <begin position="32"/>
        <end position="52"/>
    </location>
</feature>
<evidence type="ECO:0000313" key="2">
    <source>
        <dbReference type="EMBL" id="KAF3513425.1"/>
    </source>
</evidence>
<feature type="region of interest" description="Disordered" evidence="1">
    <location>
        <begin position="1"/>
        <end position="76"/>
    </location>
</feature>
<sequence length="520" mass="59160">MPNSTRSSKETELLFSPDPASLELSTRKEVRSSSIDNNTCSSLDFVQPPSTQTLVSLTDTPPTPSTEDTHLPSNDIVHPTSIDTPSHTSIDTEPRDMVATLIVVRDYNVVKEEKLQEGDFEIESLMSFGGSHWCRSTPDFEHLSTLPSPNRSTRSPEHRLMTPTESTASYNAVRILTHEEFAAKHPHPSSPDKVRIARRADTSIDRHGECTITRQTEASIDRQPLAPIDRRAPITYRVQMPKIDVACLNALRPKPKPSENPPETVRTPSDDGEDPMEEDRVPTGRPLRRRKEKVAKHLNMGANEKKKENFRKRYKIDYSASIETHTSTSIDSGLWKSTDTPHEELVDSRPDDWENDYYNPIMAVNDAPPETPDDLYDEEYIKKGILVHKFCPLRPEIQPQVETDSLLAEAYGKGTSSSRISEADRRAAINREIHESINRAKKKPFDVNMPLSIDRYLEFGRRAFDLFGAKKFHWEDKDEYGICRDDQGCAKDMDGHIINVSKEEIIKLMERDRSVCRRDL</sequence>
<dbReference type="Proteomes" id="UP000712600">
    <property type="component" value="Unassembled WGS sequence"/>
</dbReference>
<organism evidence="2 3">
    <name type="scientific">Brassica cretica</name>
    <name type="common">Mustard</name>
    <dbReference type="NCBI Taxonomy" id="69181"/>
    <lineage>
        <taxon>Eukaryota</taxon>
        <taxon>Viridiplantae</taxon>
        <taxon>Streptophyta</taxon>
        <taxon>Embryophyta</taxon>
        <taxon>Tracheophyta</taxon>
        <taxon>Spermatophyta</taxon>
        <taxon>Magnoliopsida</taxon>
        <taxon>eudicotyledons</taxon>
        <taxon>Gunneridae</taxon>
        <taxon>Pentapetalae</taxon>
        <taxon>rosids</taxon>
        <taxon>malvids</taxon>
        <taxon>Brassicales</taxon>
        <taxon>Brassicaceae</taxon>
        <taxon>Brassiceae</taxon>
        <taxon>Brassica</taxon>
    </lineage>
</organism>
<protein>
    <submittedName>
        <fullName evidence="2">Uncharacterized protein</fullName>
    </submittedName>
</protein>
<gene>
    <name evidence="2" type="ORF">F2Q69_00006901</name>
</gene>
<accession>A0A8S9PE42</accession>
<evidence type="ECO:0000256" key="1">
    <source>
        <dbReference type="SAM" id="MobiDB-lite"/>
    </source>
</evidence>
<name>A0A8S9PE42_BRACR</name>
<evidence type="ECO:0000313" key="3">
    <source>
        <dbReference type="Proteomes" id="UP000712600"/>
    </source>
</evidence>
<reference evidence="2" key="1">
    <citation type="submission" date="2019-12" db="EMBL/GenBank/DDBJ databases">
        <title>Genome sequencing and annotation of Brassica cretica.</title>
        <authorList>
            <person name="Studholme D.J."/>
            <person name="Sarris P."/>
        </authorList>
    </citation>
    <scope>NUCLEOTIDE SEQUENCE</scope>
    <source>
        <strain evidence="2">PFS-109/04</strain>
        <tissue evidence="2">Leaf</tissue>
    </source>
</reference>
<feature type="region of interest" description="Disordered" evidence="1">
    <location>
        <begin position="251"/>
        <end position="291"/>
    </location>
</feature>
<dbReference type="EMBL" id="QGKX02001521">
    <property type="protein sequence ID" value="KAF3513425.1"/>
    <property type="molecule type" value="Genomic_DNA"/>
</dbReference>
<dbReference type="AlphaFoldDB" id="A0A8S9PE42"/>